<feature type="region of interest" description="Disordered" evidence="1">
    <location>
        <begin position="294"/>
        <end position="346"/>
    </location>
</feature>
<evidence type="ECO:0000313" key="2">
    <source>
        <dbReference type="EMBL" id="KZT57935.1"/>
    </source>
</evidence>
<feature type="region of interest" description="Disordered" evidence="1">
    <location>
        <begin position="20"/>
        <end position="199"/>
    </location>
</feature>
<protein>
    <submittedName>
        <fullName evidence="2">Uncharacterized protein</fullName>
    </submittedName>
</protein>
<name>A0A165GDL1_9BASI</name>
<dbReference type="EMBL" id="KV423957">
    <property type="protein sequence ID" value="KZT57935.1"/>
    <property type="molecule type" value="Genomic_DNA"/>
</dbReference>
<dbReference type="OrthoDB" id="3267800at2759"/>
<organism evidence="2 3">
    <name type="scientific">Calocera cornea HHB12733</name>
    <dbReference type="NCBI Taxonomy" id="1353952"/>
    <lineage>
        <taxon>Eukaryota</taxon>
        <taxon>Fungi</taxon>
        <taxon>Dikarya</taxon>
        <taxon>Basidiomycota</taxon>
        <taxon>Agaricomycotina</taxon>
        <taxon>Dacrymycetes</taxon>
        <taxon>Dacrymycetales</taxon>
        <taxon>Dacrymycetaceae</taxon>
        <taxon>Calocera</taxon>
    </lineage>
</organism>
<accession>A0A165GDL1</accession>
<feature type="compositionally biased region" description="Basic and acidic residues" evidence="1">
    <location>
        <begin position="300"/>
        <end position="336"/>
    </location>
</feature>
<gene>
    <name evidence="2" type="ORF">CALCODRAFT_495596</name>
</gene>
<feature type="compositionally biased region" description="Polar residues" evidence="1">
    <location>
        <begin position="153"/>
        <end position="162"/>
    </location>
</feature>
<sequence>MSISLLKNLADDDLVDKNTLRSSHSTYRTAVSDQTAKPATMNGAPNNAIADSKQSNGDSRFQESESVRLGPAVSPTAQSPTFLNNAESPKALDYAAASPPPQDVKTNGTNGQAPAGKAMSVPGSTAHSEVPASFHTAPEGGTARPGLGDEQSVRSGSIQTASPPEIPPSAVGTFATGAATSGPRAPPDPDLHSRATIAESNVEGGILRRLTKREGKDAKRMSKILKKEAVTEQRSLDVALKELERLQKVQRKSAAAESEALVRHTKAARQENKLNQLYLTAKAKWEQSAAYLKSSTEALEQSREHARNQTELLREKTAEVDRLRAQKATDDRERQAKISALNSPGR</sequence>
<feature type="compositionally biased region" description="Polar residues" evidence="1">
    <location>
        <begin position="75"/>
        <end position="87"/>
    </location>
</feature>
<proteinExistence type="predicted"/>
<feature type="compositionally biased region" description="Polar residues" evidence="1">
    <location>
        <begin position="20"/>
        <end position="37"/>
    </location>
</feature>
<evidence type="ECO:0000256" key="1">
    <source>
        <dbReference type="SAM" id="MobiDB-lite"/>
    </source>
</evidence>
<dbReference type="AlphaFoldDB" id="A0A165GDL1"/>
<keyword evidence="3" id="KW-1185">Reference proteome</keyword>
<dbReference type="InParanoid" id="A0A165GDL1"/>
<reference evidence="2 3" key="1">
    <citation type="journal article" date="2016" name="Mol. Biol. Evol.">
        <title>Comparative Genomics of Early-Diverging Mushroom-Forming Fungi Provides Insights into the Origins of Lignocellulose Decay Capabilities.</title>
        <authorList>
            <person name="Nagy L.G."/>
            <person name="Riley R."/>
            <person name="Tritt A."/>
            <person name="Adam C."/>
            <person name="Daum C."/>
            <person name="Floudas D."/>
            <person name="Sun H."/>
            <person name="Yadav J.S."/>
            <person name="Pangilinan J."/>
            <person name="Larsson K.H."/>
            <person name="Matsuura K."/>
            <person name="Barry K."/>
            <person name="Labutti K."/>
            <person name="Kuo R."/>
            <person name="Ohm R.A."/>
            <person name="Bhattacharya S.S."/>
            <person name="Shirouzu T."/>
            <person name="Yoshinaga Y."/>
            <person name="Martin F.M."/>
            <person name="Grigoriev I.V."/>
            <person name="Hibbett D.S."/>
        </authorList>
    </citation>
    <scope>NUCLEOTIDE SEQUENCE [LARGE SCALE GENOMIC DNA]</scope>
    <source>
        <strain evidence="2 3">HHB12733</strain>
    </source>
</reference>
<dbReference type="Proteomes" id="UP000076842">
    <property type="component" value="Unassembled WGS sequence"/>
</dbReference>
<evidence type="ECO:0000313" key="3">
    <source>
        <dbReference type="Proteomes" id="UP000076842"/>
    </source>
</evidence>